<dbReference type="InterPro" id="IPR050223">
    <property type="entry name" value="D-isomer_2-hydroxyacid_DH"/>
</dbReference>
<dbReference type="GO" id="GO:0051287">
    <property type="term" value="F:NAD binding"/>
    <property type="evidence" value="ECO:0007669"/>
    <property type="project" value="InterPro"/>
</dbReference>
<evidence type="ECO:0000256" key="4">
    <source>
        <dbReference type="ARBA" id="ARBA00023096"/>
    </source>
</evidence>
<dbReference type="InterPro" id="IPR006139">
    <property type="entry name" value="D-isomer_2_OHA_DH_cat_dom"/>
</dbReference>
<dbReference type="OrthoDB" id="9770208at2"/>
<dbReference type="Pfam" id="PF00389">
    <property type="entry name" value="2-Hacid_dh"/>
    <property type="match status" value="1"/>
</dbReference>
<dbReference type="GO" id="GO:0046983">
    <property type="term" value="F:protein dimerization activity"/>
    <property type="evidence" value="ECO:0007669"/>
    <property type="project" value="InterPro"/>
</dbReference>
<dbReference type="SUPFAM" id="SSF51735">
    <property type="entry name" value="NAD(P)-binding Rossmann-fold domains"/>
    <property type="match status" value="1"/>
</dbReference>
<evidence type="ECO:0000256" key="3">
    <source>
        <dbReference type="ARBA" id="ARBA00023027"/>
    </source>
</evidence>
<dbReference type="Pfam" id="PF11890">
    <property type="entry name" value="DUF3410"/>
    <property type="match status" value="1"/>
</dbReference>
<dbReference type="CDD" id="cd12158">
    <property type="entry name" value="ErythrP_dh"/>
    <property type="match status" value="1"/>
</dbReference>
<comment type="function">
    <text evidence="5">Catalyzes the oxidation of erythronate-4-phosphate to 3-hydroxy-2-oxo-4-phosphonooxybutanoate.</text>
</comment>
<organism evidence="9 10">
    <name type="scientific">Thalassotalea mangrovi</name>
    <dbReference type="NCBI Taxonomy" id="2572245"/>
    <lineage>
        <taxon>Bacteria</taxon>
        <taxon>Pseudomonadati</taxon>
        <taxon>Pseudomonadota</taxon>
        <taxon>Gammaproteobacteria</taxon>
        <taxon>Alteromonadales</taxon>
        <taxon>Colwelliaceae</taxon>
        <taxon>Thalassotalea</taxon>
    </lineage>
</organism>
<dbReference type="Gene3D" id="3.30.1370.170">
    <property type="match status" value="1"/>
</dbReference>
<comment type="catalytic activity">
    <reaction evidence="5">
        <text>4-phospho-D-erythronate + NAD(+) = (R)-3-hydroxy-2-oxo-4-phosphooxybutanoate + NADH + H(+)</text>
        <dbReference type="Rhea" id="RHEA:18829"/>
        <dbReference type="ChEBI" id="CHEBI:15378"/>
        <dbReference type="ChEBI" id="CHEBI:57540"/>
        <dbReference type="ChEBI" id="CHEBI:57945"/>
        <dbReference type="ChEBI" id="CHEBI:58538"/>
        <dbReference type="ChEBI" id="CHEBI:58766"/>
        <dbReference type="EC" id="1.1.1.290"/>
    </reaction>
</comment>
<dbReference type="InterPro" id="IPR036291">
    <property type="entry name" value="NAD(P)-bd_dom_sf"/>
</dbReference>
<dbReference type="InterPro" id="IPR024531">
    <property type="entry name" value="Erythronate-4-P_DHase_dimer"/>
</dbReference>
<dbReference type="RefSeq" id="WP_136735946.1">
    <property type="nucleotide sequence ID" value="NZ_SWDB01000022.1"/>
</dbReference>
<feature type="active site" evidence="5">
    <location>
        <position position="236"/>
    </location>
</feature>
<keyword evidence="1 5" id="KW-0963">Cytoplasm</keyword>
<evidence type="ECO:0000256" key="1">
    <source>
        <dbReference type="ARBA" id="ARBA00022490"/>
    </source>
</evidence>
<comment type="similarity">
    <text evidence="5">Belongs to the D-isomer specific 2-hydroxyacid dehydrogenase family. PdxB subfamily.</text>
</comment>
<name>A0A4U1B514_9GAMM</name>
<feature type="domain" description="D-isomer specific 2-hydroxyacid dehydrogenase catalytic" evidence="6">
    <location>
        <begin position="28"/>
        <end position="273"/>
    </location>
</feature>
<protein>
    <recommendedName>
        <fullName evidence="5">Erythronate-4-phosphate dehydrogenase</fullName>
        <ecNumber evidence="5">1.1.1.290</ecNumber>
    </recommendedName>
</protein>
<evidence type="ECO:0000313" key="10">
    <source>
        <dbReference type="Proteomes" id="UP000307999"/>
    </source>
</evidence>
<comment type="subcellular location">
    <subcellularLocation>
        <location evidence="5">Cytoplasm</location>
    </subcellularLocation>
</comment>
<evidence type="ECO:0000256" key="2">
    <source>
        <dbReference type="ARBA" id="ARBA00023002"/>
    </source>
</evidence>
<comment type="caution">
    <text evidence="9">The sequence shown here is derived from an EMBL/GenBank/DDBJ whole genome shotgun (WGS) entry which is preliminary data.</text>
</comment>
<evidence type="ECO:0000256" key="5">
    <source>
        <dbReference type="HAMAP-Rule" id="MF_01825"/>
    </source>
</evidence>
<evidence type="ECO:0000313" key="9">
    <source>
        <dbReference type="EMBL" id="TKB45088.1"/>
    </source>
</evidence>
<dbReference type="HAMAP" id="MF_01825">
    <property type="entry name" value="PdxB"/>
    <property type="match status" value="1"/>
</dbReference>
<dbReference type="Pfam" id="PF02826">
    <property type="entry name" value="2-Hacid_dh_C"/>
    <property type="match status" value="1"/>
</dbReference>
<dbReference type="SUPFAM" id="SSF52283">
    <property type="entry name" value="Formate/glycerate dehydrogenase catalytic domain-like"/>
    <property type="match status" value="1"/>
</dbReference>
<dbReference type="GO" id="GO:0008615">
    <property type="term" value="P:pyridoxine biosynthetic process"/>
    <property type="evidence" value="ECO:0007669"/>
    <property type="project" value="UniProtKB-UniRule"/>
</dbReference>
<dbReference type="GO" id="GO:0033711">
    <property type="term" value="F:4-phosphoerythronate dehydrogenase activity"/>
    <property type="evidence" value="ECO:0007669"/>
    <property type="project" value="UniProtKB-EC"/>
</dbReference>
<reference evidence="9 10" key="1">
    <citation type="submission" date="2019-04" db="EMBL/GenBank/DDBJ databases">
        <title>Thalassotalea guangxiensis sp. nov., isolated from sediment of the coastal wetland.</title>
        <authorList>
            <person name="Zheng S."/>
            <person name="Zhang D."/>
        </authorList>
    </citation>
    <scope>NUCLEOTIDE SEQUENCE [LARGE SCALE GENOMIC DNA]</scope>
    <source>
        <strain evidence="9 10">ZS-4</strain>
    </source>
</reference>
<feature type="binding site" evidence="5">
    <location>
        <position position="256"/>
    </location>
    <ligand>
        <name>NAD(+)</name>
        <dbReference type="ChEBI" id="CHEBI:57540"/>
    </ligand>
</feature>
<feature type="active site" description="Proton donor" evidence="5">
    <location>
        <position position="253"/>
    </location>
</feature>
<keyword evidence="4 5" id="KW-0664">Pyridoxine biosynthesis</keyword>
<evidence type="ECO:0000259" key="6">
    <source>
        <dbReference type="Pfam" id="PF00389"/>
    </source>
</evidence>
<dbReference type="Gene3D" id="3.40.50.720">
    <property type="entry name" value="NAD(P)-binding Rossmann-like Domain"/>
    <property type="match status" value="2"/>
</dbReference>
<feature type="binding site" evidence="5">
    <location>
        <position position="257"/>
    </location>
    <ligand>
        <name>substrate</name>
    </ligand>
</feature>
<proteinExistence type="inferred from homology"/>
<accession>A0A4U1B514</accession>
<keyword evidence="3 5" id="KW-0520">NAD</keyword>
<dbReference type="EMBL" id="SWDB01000022">
    <property type="protein sequence ID" value="TKB45088.1"/>
    <property type="molecule type" value="Genomic_DNA"/>
</dbReference>
<comment type="subunit">
    <text evidence="5">Homodimer.</text>
</comment>
<feature type="binding site" evidence="5">
    <location>
        <position position="45"/>
    </location>
    <ligand>
        <name>substrate</name>
    </ligand>
</feature>
<dbReference type="AlphaFoldDB" id="A0A4U1B514"/>
<dbReference type="PANTHER" id="PTHR10996">
    <property type="entry name" value="2-HYDROXYACID DEHYDROGENASE-RELATED"/>
    <property type="match status" value="1"/>
</dbReference>
<feature type="active site" evidence="5">
    <location>
        <position position="207"/>
    </location>
</feature>
<comment type="pathway">
    <text evidence="5">Cofactor biosynthesis; pyridoxine 5'-phosphate biosynthesis; pyridoxine 5'-phosphate from D-erythrose 4-phosphate: step 2/5.</text>
</comment>
<dbReference type="InterPro" id="IPR038251">
    <property type="entry name" value="PdxB_dimer_sf"/>
</dbReference>
<feature type="binding site" evidence="5">
    <location>
        <position position="67"/>
    </location>
    <ligand>
        <name>substrate</name>
    </ligand>
</feature>
<keyword evidence="10" id="KW-1185">Reference proteome</keyword>
<dbReference type="Proteomes" id="UP000307999">
    <property type="component" value="Unassembled WGS sequence"/>
</dbReference>
<gene>
    <name evidence="5" type="primary">pdxB</name>
    <name evidence="9" type="ORF">E8M12_09640</name>
</gene>
<comment type="caution">
    <text evidence="5">Lacks conserved residue(s) required for the propagation of feature annotation.</text>
</comment>
<dbReference type="UniPathway" id="UPA00244">
    <property type="reaction ID" value="UER00310"/>
</dbReference>
<dbReference type="GO" id="GO:0005737">
    <property type="term" value="C:cytoplasm"/>
    <property type="evidence" value="ECO:0007669"/>
    <property type="project" value="UniProtKB-SubCell"/>
</dbReference>
<keyword evidence="2 5" id="KW-0560">Oxidoreductase</keyword>
<sequence>MNIYFDENIPFASEFFAGFGNLKSFSGRDVDAETIADADVLLVRSITRVDEKLLSANHRIQFVGTATIGVDHIDTDYLLSRNISFASAPGCNATSVGEYVISALLVICQRMQANINDFTVGIVGAGNTGSALARKLAALKVPYKLYDPLLATTDDREFVEFSEILTCDAISLHVPLTRDGEYPTFHLFDESVIKNLSPQQILINACRGEVVDNQALLQQKLAGGGPQLVLDVWENEPNVLVELIEYCQVATAHIAGYSLEGKSRGTEMLYQALCHLTGLESKLELHQFMPAGDFILRSEQTPKSGLPATMEEIYRRVFQVYDVRRDDQIFRQQLLKKGFDAIRKNYPVRREFSALNLSARDSLVPDMLKSLGFSIQFSRT</sequence>
<evidence type="ECO:0000259" key="8">
    <source>
        <dbReference type="Pfam" id="PF11890"/>
    </source>
</evidence>
<feature type="binding site" evidence="5">
    <location>
        <position position="147"/>
    </location>
    <ligand>
        <name>NAD(+)</name>
        <dbReference type="ChEBI" id="CHEBI:57540"/>
    </ligand>
</feature>
<feature type="domain" description="Erythronate-4-phosphate dehydrogenase dimerisation" evidence="8">
    <location>
        <begin position="311"/>
        <end position="372"/>
    </location>
</feature>
<evidence type="ECO:0000259" key="7">
    <source>
        <dbReference type="Pfam" id="PF02826"/>
    </source>
</evidence>
<feature type="domain" description="D-isomer specific 2-hydroxyacid dehydrogenase NAD-binding" evidence="7">
    <location>
        <begin position="111"/>
        <end position="255"/>
    </location>
</feature>
<feature type="binding site" evidence="5">
    <location>
        <position position="231"/>
    </location>
    <ligand>
        <name>NAD(+)</name>
        <dbReference type="ChEBI" id="CHEBI:57540"/>
    </ligand>
</feature>
<dbReference type="EC" id="1.1.1.290" evidence="5"/>
<dbReference type="InterPro" id="IPR020921">
    <property type="entry name" value="Erythronate-4-P_DHase"/>
</dbReference>
<dbReference type="InterPro" id="IPR006140">
    <property type="entry name" value="D-isomer_DH_NAD-bd"/>
</dbReference>